<evidence type="ECO:0000256" key="5">
    <source>
        <dbReference type="ARBA" id="ARBA00023136"/>
    </source>
</evidence>
<evidence type="ECO:0000256" key="3">
    <source>
        <dbReference type="ARBA" id="ARBA00022692"/>
    </source>
</evidence>
<gene>
    <name evidence="12" type="ORF">SAMN04487936_102502</name>
</gene>
<evidence type="ECO:0000259" key="10">
    <source>
        <dbReference type="Pfam" id="PF22820"/>
    </source>
</evidence>
<dbReference type="Pfam" id="PF22819">
    <property type="entry name" value="TcaA_5th"/>
    <property type="match status" value="1"/>
</dbReference>
<dbReference type="PANTHER" id="PTHR40038:SF1">
    <property type="entry name" value="MEMBRANE-ASSOCIATED PROTEIN TCAA"/>
    <property type="match status" value="1"/>
</dbReference>
<dbReference type="InterPro" id="IPR054529">
    <property type="entry name" value="TcaA_2nd"/>
</dbReference>
<sequence length="613" mass="70684">MKYCRECGEELVEGNKFCLECGHPVDPASSPESEEPSIKPGKKKLSKKQKLWSVVGIMIVFLLVTTYLLGSNMNSKTSLVQKYEEAVEQKDTKVLADLFVFEDSDEKVDEEGTQAFLDYLTEYPGEAEALLEELEGQLDEPKSKEEELWDEWLDEDYFITIVQDGKFLFFDRYRLAVKPVFVTLHSDYKGTKVTHGESEVYTASEDGEGQEYGPLFPGIYQFSAAYKNDTADLTTTEEVELWGTSSKDVHFQMKADTVTFETEAMPEGSAKLYVNGELVDFDPFSKESYGPVMLDGSVKVEVEAEFPWGVMKSDTIALKEPNVEVNFEYSDDMEKEIAKIVGEYYQSYLVSFETKGELPLEHVTEDFEEDVLERISGWDDEGYTTQLWVKNMEMSRADKYLTKRDDKYYIRADVRMEYFESHFLTAEGPGDPGFYNNTLSYHMVFNDGWEIDDVEYLSLDYEEDFKETVPIMEDSDVFQLEIPEQDTPVENLEAKHPAQFVIEFRNSYEAALNAVDFSIAKDYLLDDSTAYHELKDYVETEVEDSFDFNFTLNEPLNVETTADGAIVFMHETFTFTHNGERTDYNREKEYTLTVDEEGSYKIERIDILETVRD</sequence>
<keyword evidence="3 6" id="KW-0812">Transmembrane</keyword>
<dbReference type="Pfam" id="PF13240">
    <property type="entry name" value="Zn_Ribbon_1"/>
    <property type="match status" value="1"/>
</dbReference>
<evidence type="ECO:0000259" key="11">
    <source>
        <dbReference type="Pfam" id="PF25155"/>
    </source>
</evidence>
<dbReference type="InterPro" id="IPR054530">
    <property type="entry name" value="TcaA_4th"/>
</dbReference>
<feature type="domain" description="YvbJ-like NTF2-like" evidence="11">
    <location>
        <begin position="337"/>
        <end position="455"/>
    </location>
</feature>
<evidence type="ECO:0000313" key="12">
    <source>
        <dbReference type="EMBL" id="SFJ52632.1"/>
    </source>
</evidence>
<reference evidence="13" key="1">
    <citation type="submission" date="2016-10" db="EMBL/GenBank/DDBJ databases">
        <authorList>
            <person name="Varghese N."/>
            <person name="Submissions S."/>
        </authorList>
    </citation>
    <scope>NUCLEOTIDE SEQUENCE [LARGE SCALE GENOMIC DNA]</scope>
    <source>
        <strain evidence="13">CGMCC 1.3704</strain>
    </source>
</reference>
<comment type="subcellular location">
    <subcellularLocation>
        <location evidence="1">Cell membrane</location>
        <topology evidence="1">Single-pass membrane protein</topology>
    </subcellularLocation>
</comment>
<evidence type="ECO:0000259" key="8">
    <source>
        <dbReference type="Pfam" id="PF22813"/>
    </source>
</evidence>
<dbReference type="RefSeq" id="WP_075035559.1">
    <property type="nucleotide sequence ID" value="NZ_FOSB01000002.1"/>
</dbReference>
<organism evidence="12 13">
    <name type="scientific">Halobacillus dabanensis</name>
    <dbReference type="NCBI Taxonomy" id="240302"/>
    <lineage>
        <taxon>Bacteria</taxon>
        <taxon>Bacillati</taxon>
        <taxon>Bacillota</taxon>
        <taxon>Bacilli</taxon>
        <taxon>Bacillales</taxon>
        <taxon>Bacillaceae</taxon>
        <taxon>Halobacillus</taxon>
    </lineage>
</organism>
<keyword evidence="2" id="KW-1003">Cell membrane</keyword>
<dbReference type="Proteomes" id="UP000183557">
    <property type="component" value="Unassembled WGS sequence"/>
</dbReference>
<dbReference type="EMBL" id="FOSB01000002">
    <property type="protein sequence ID" value="SFJ52632.1"/>
    <property type="molecule type" value="Genomic_DNA"/>
</dbReference>
<feature type="transmembrane region" description="Helical" evidence="6">
    <location>
        <begin position="51"/>
        <end position="70"/>
    </location>
</feature>
<dbReference type="InterPro" id="IPR026870">
    <property type="entry name" value="Zinc_ribbon_dom"/>
</dbReference>
<feature type="domain" description="TcaA 4th" evidence="10">
    <location>
        <begin position="255"/>
        <end position="327"/>
    </location>
</feature>
<protein>
    <submittedName>
        <fullName evidence="12">Uncharacterized membrane protein YvbJ</fullName>
    </submittedName>
</protein>
<dbReference type="OrthoDB" id="1682769at2"/>
<evidence type="ECO:0000259" key="7">
    <source>
        <dbReference type="Pfam" id="PF13240"/>
    </source>
</evidence>
<dbReference type="Pfam" id="PF25155">
    <property type="entry name" value="NTF2_YvbJ"/>
    <property type="match status" value="1"/>
</dbReference>
<keyword evidence="4 6" id="KW-1133">Transmembrane helix</keyword>
<evidence type="ECO:0000313" key="13">
    <source>
        <dbReference type="Proteomes" id="UP000183557"/>
    </source>
</evidence>
<feature type="domain" description="TcaA protein NTF2-like" evidence="9">
    <location>
        <begin position="498"/>
        <end position="605"/>
    </location>
</feature>
<keyword evidence="13" id="KW-1185">Reference proteome</keyword>
<evidence type="ECO:0000256" key="6">
    <source>
        <dbReference type="SAM" id="Phobius"/>
    </source>
</evidence>
<dbReference type="AlphaFoldDB" id="A0A1I3S3I9"/>
<accession>A0A1I3S3I9</accession>
<dbReference type="Pfam" id="PF22820">
    <property type="entry name" value="TcaA_3rd_4th"/>
    <property type="match status" value="1"/>
</dbReference>
<dbReference type="InterPro" id="IPR056902">
    <property type="entry name" value="NTF2_YvbJ"/>
</dbReference>
<name>A0A1I3S3I9_HALDA</name>
<dbReference type="PANTHER" id="PTHR40038">
    <property type="entry name" value="MEMBRANE-ASSOCIATED PROTEIN TCAA"/>
    <property type="match status" value="1"/>
</dbReference>
<proteinExistence type="predicted"/>
<feature type="domain" description="TcaA second" evidence="8">
    <location>
        <begin position="78"/>
        <end position="177"/>
    </location>
</feature>
<evidence type="ECO:0000259" key="9">
    <source>
        <dbReference type="Pfam" id="PF22819"/>
    </source>
</evidence>
<evidence type="ECO:0000256" key="1">
    <source>
        <dbReference type="ARBA" id="ARBA00004162"/>
    </source>
</evidence>
<evidence type="ECO:0000256" key="4">
    <source>
        <dbReference type="ARBA" id="ARBA00022989"/>
    </source>
</evidence>
<dbReference type="Pfam" id="PF22813">
    <property type="entry name" value="TcaA_2nd"/>
    <property type="match status" value="1"/>
</dbReference>
<dbReference type="InterPro" id="IPR054528">
    <property type="entry name" value="TcaA_5th"/>
</dbReference>
<feature type="domain" description="Zinc-ribbon" evidence="7">
    <location>
        <begin position="3"/>
        <end position="25"/>
    </location>
</feature>
<dbReference type="GO" id="GO:0005886">
    <property type="term" value="C:plasma membrane"/>
    <property type="evidence" value="ECO:0007669"/>
    <property type="project" value="UniProtKB-SubCell"/>
</dbReference>
<keyword evidence="5 6" id="KW-0472">Membrane</keyword>
<evidence type="ECO:0000256" key="2">
    <source>
        <dbReference type="ARBA" id="ARBA00022475"/>
    </source>
</evidence>